<gene>
    <name evidence="1" type="ORF">KCX74_10360</name>
</gene>
<keyword evidence="2" id="KW-1185">Reference proteome</keyword>
<dbReference type="Proteomes" id="UP000675284">
    <property type="component" value="Unassembled WGS sequence"/>
</dbReference>
<evidence type="ECO:0000313" key="1">
    <source>
        <dbReference type="EMBL" id="MBR7796438.1"/>
    </source>
</evidence>
<comment type="caution">
    <text evidence="1">The sequence shown here is derived from an EMBL/GenBank/DDBJ whole genome shotgun (WGS) entry which is preliminary data.</text>
</comment>
<dbReference type="RefSeq" id="WP_161629267.1">
    <property type="nucleotide sequence ID" value="NZ_BAAACY010000166.1"/>
</dbReference>
<accession>A0A941DYD5</accession>
<dbReference type="AlphaFoldDB" id="A0A941DYD5"/>
<dbReference type="PROSITE" id="PS51257">
    <property type="entry name" value="PROKAR_LIPOPROTEIN"/>
    <property type="match status" value="1"/>
</dbReference>
<dbReference type="EMBL" id="JAGSOT010000027">
    <property type="protein sequence ID" value="MBR7796438.1"/>
    <property type="molecule type" value="Genomic_DNA"/>
</dbReference>
<organism evidence="1 2">
    <name type="scientific">Virgibacillus salarius</name>
    <dbReference type="NCBI Taxonomy" id="447199"/>
    <lineage>
        <taxon>Bacteria</taxon>
        <taxon>Bacillati</taxon>
        <taxon>Bacillota</taxon>
        <taxon>Bacilli</taxon>
        <taxon>Bacillales</taxon>
        <taxon>Bacillaceae</taxon>
        <taxon>Virgibacillus</taxon>
    </lineage>
</organism>
<name>A0A941DYD5_9BACI</name>
<reference evidence="1" key="1">
    <citation type="submission" date="2021-04" db="EMBL/GenBank/DDBJ databases">
        <title>Isolation and polyphasic classification of algal microorganism.</title>
        <authorList>
            <person name="Wang S."/>
        </authorList>
    </citation>
    <scope>NUCLEOTIDE SEQUENCE</scope>
    <source>
        <strain evidence="1">720a</strain>
    </source>
</reference>
<sequence>MKKGILFLLMLLLTSCSDDKPVIERADAGINQENNGAAFLEEIVIKM</sequence>
<proteinExistence type="predicted"/>
<protein>
    <submittedName>
        <fullName evidence="1">Uncharacterized protein</fullName>
    </submittedName>
</protein>
<evidence type="ECO:0000313" key="2">
    <source>
        <dbReference type="Proteomes" id="UP000675284"/>
    </source>
</evidence>